<evidence type="ECO:0000256" key="2">
    <source>
        <dbReference type="SAM" id="SignalP"/>
    </source>
</evidence>
<dbReference type="EMBL" id="MU854378">
    <property type="protein sequence ID" value="KAK4040359.1"/>
    <property type="molecule type" value="Genomic_DNA"/>
</dbReference>
<dbReference type="SUPFAM" id="SSF51735">
    <property type="entry name" value="NAD(P)-binding Rossmann-fold domains"/>
    <property type="match status" value="1"/>
</dbReference>
<dbReference type="InterPro" id="IPR051911">
    <property type="entry name" value="SDR_oxidoreductase"/>
</dbReference>
<evidence type="ECO:0000313" key="3">
    <source>
        <dbReference type="EMBL" id="KAK4040359.1"/>
    </source>
</evidence>
<gene>
    <name evidence="3" type="ORF">C8A01DRAFT_46256</name>
</gene>
<keyword evidence="2" id="KW-0732">Signal</keyword>
<keyword evidence="4" id="KW-1185">Reference proteome</keyword>
<dbReference type="PANTHER" id="PTHR43976:SF9">
    <property type="entry name" value="OXIDOREDUCTASE"/>
    <property type="match status" value="1"/>
</dbReference>
<accession>A0AAN6PG30</accession>
<dbReference type="Gene3D" id="3.40.50.720">
    <property type="entry name" value="NAD(P)-binding Rossmann-like Domain"/>
    <property type="match status" value="2"/>
</dbReference>
<dbReference type="AlphaFoldDB" id="A0AAN6PG30"/>
<proteinExistence type="predicted"/>
<organism evidence="3 4">
    <name type="scientific">Parachaetomium inaequale</name>
    <dbReference type="NCBI Taxonomy" id="2588326"/>
    <lineage>
        <taxon>Eukaryota</taxon>
        <taxon>Fungi</taxon>
        <taxon>Dikarya</taxon>
        <taxon>Ascomycota</taxon>
        <taxon>Pezizomycotina</taxon>
        <taxon>Sordariomycetes</taxon>
        <taxon>Sordariomycetidae</taxon>
        <taxon>Sordariales</taxon>
        <taxon>Chaetomiaceae</taxon>
        <taxon>Parachaetomium</taxon>
    </lineage>
</organism>
<sequence length="258" mass="27599">MPPLIWLITGATFGLGEALVSHIVARGDRAVPTSRQAEQRLAALRSDNVVVVDLDVSASRECRGGGEEGEGCLFGRSISCHVPLFPLTRRGAVAFIGAGVAWAPIAFLAHYPAAKAALDRFVEGLRKELHGQGIHCTVFKPGGFASQLTRPRSESDEGFGQYQPAVQDYAGLFAETMDVFSSEIALSVPGDVVKRRGGMAGQLPVRVVLGSDAVALVDQKCREQLGLLGEFEHVSLTDRGDADGFRYEGMLRLTSMLS</sequence>
<dbReference type="PANTHER" id="PTHR43976">
    <property type="entry name" value="SHORT CHAIN DEHYDROGENASE"/>
    <property type="match status" value="1"/>
</dbReference>
<dbReference type="Proteomes" id="UP001303115">
    <property type="component" value="Unassembled WGS sequence"/>
</dbReference>
<protein>
    <recommendedName>
        <fullName evidence="5">NAD(P)-binding domain-containing protein</fullName>
    </recommendedName>
</protein>
<dbReference type="InterPro" id="IPR002347">
    <property type="entry name" value="SDR_fam"/>
</dbReference>
<dbReference type="PROSITE" id="PS00061">
    <property type="entry name" value="ADH_SHORT"/>
    <property type="match status" value="1"/>
</dbReference>
<evidence type="ECO:0008006" key="5">
    <source>
        <dbReference type="Google" id="ProtNLM"/>
    </source>
</evidence>
<feature type="signal peptide" evidence="2">
    <location>
        <begin position="1"/>
        <end position="18"/>
    </location>
</feature>
<dbReference type="InterPro" id="IPR036291">
    <property type="entry name" value="NAD(P)-bd_dom_sf"/>
</dbReference>
<reference evidence="4" key="1">
    <citation type="journal article" date="2023" name="Mol. Phylogenet. Evol.">
        <title>Genome-scale phylogeny and comparative genomics of the fungal order Sordariales.</title>
        <authorList>
            <person name="Hensen N."/>
            <person name="Bonometti L."/>
            <person name="Westerberg I."/>
            <person name="Brannstrom I.O."/>
            <person name="Guillou S."/>
            <person name="Cros-Aarteil S."/>
            <person name="Calhoun S."/>
            <person name="Haridas S."/>
            <person name="Kuo A."/>
            <person name="Mondo S."/>
            <person name="Pangilinan J."/>
            <person name="Riley R."/>
            <person name="LaButti K."/>
            <person name="Andreopoulos B."/>
            <person name="Lipzen A."/>
            <person name="Chen C."/>
            <person name="Yan M."/>
            <person name="Daum C."/>
            <person name="Ng V."/>
            <person name="Clum A."/>
            <person name="Steindorff A."/>
            <person name="Ohm R.A."/>
            <person name="Martin F."/>
            <person name="Silar P."/>
            <person name="Natvig D.O."/>
            <person name="Lalanne C."/>
            <person name="Gautier V."/>
            <person name="Ament-Velasquez S.L."/>
            <person name="Kruys A."/>
            <person name="Hutchinson M.I."/>
            <person name="Powell A.J."/>
            <person name="Barry K."/>
            <person name="Miller A.N."/>
            <person name="Grigoriev I.V."/>
            <person name="Debuchy R."/>
            <person name="Gladieux P."/>
            <person name="Hiltunen Thoren M."/>
            <person name="Johannesson H."/>
        </authorList>
    </citation>
    <scope>NUCLEOTIDE SEQUENCE [LARGE SCALE GENOMIC DNA]</scope>
    <source>
        <strain evidence="4">CBS 284.82</strain>
    </source>
</reference>
<dbReference type="InterPro" id="IPR020904">
    <property type="entry name" value="Sc_DH/Rdtase_CS"/>
</dbReference>
<feature type="chain" id="PRO_5043035355" description="NAD(P)-binding domain-containing protein" evidence="2">
    <location>
        <begin position="19"/>
        <end position="258"/>
    </location>
</feature>
<name>A0AAN6PG30_9PEZI</name>
<keyword evidence="1" id="KW-0521">NADP</keyword>
<evidence type="ECO:0000256" key="1">
    <source>
        <dbReference type="ARBA" id="ARBA00022857"/>
    </source>
</evidence>
<dbReference type="Pfam" id="PF00106">
    <property type="entry name" value="adh_short"/>
    <property type="match status" value="1"/>
</dbReference>
<evidence type="ECO:0000313" key="4">
    <source>
        <dbReference type="Proteomes" id="UP001303115"/>
    </source>
</evidence>
<comment type="caution">
    <text evidence="3">The sequence shown here is derived from an EMBL/GenBank/DDBJ whole genome shotgun (WGS) entry which is preliminary data.</text>
</comment>
<dbReference type="PRINTS" id="PR00081">
    <property type="entry name" value="GDHRDH"/>
</dbReference>